<accession>A0A6A5UYF8</accession>
<feature type="compositionally biased region" description="Basic residues" evidence="2">
    <location>
        <begin position="340"/>
        <end position="350"/>
    </location>
</feature>
<dbReference type="PANTHER" id="PTHR23325:SF1">
    <property type="entry name" value="SERUM RESPONSE FACTOR-BINDING PROTEIN 1"/>
    <property type="match status" value="1"/>
</dbReference>
<feature type="compositionally biased region" description="Basic and acidic residues" evidence="2">
    <location>
        <begin position="155"/>
        <end position="171"/>
    </location>
</feature>
<feature type="region of interest" description="Disordered" evidence="2">
    <location>
        <begin position="1"/>
        <end position="23"/>
    </location>
</feature>
<feature type="compositionally biased region" description="Acidic residues" evidence="2">
    <location>
        <begin position="229"/>
        <end position="244"/>
    </location>
</feature>
<name>A0A6A5UYF8_9PLEO</name>
<dbReference type="Proteomes" id="UP000800036">
    <property type="component" value="Unassembled WGS sequence"/>
</dbReference>
<reference evidence="4" key="1">
    <citation type="journal article" date="2020" name="Stud. Mycol.">
        <title>101 Dothideomycetes genomes: a test case for predicting lifestyles and emergence of pathogens.</title>
        <authorList>
            <person name="Haridas S."/>
            <person name="Albert R."/>
            <person name="Binder M."/>
            <person name="Bloem J."/>
            <person name="Labutti K."/>
            <person name="Salamov A."/>
            <person name="Andreopoulos B."/>
            <person name="Baker S."/>
            <person name="Barry K."/>
            <person name="Bills G."/>
            <person name="Bluhm B."/>
            <person name="Cannon C."/>
            <person name="Castanera R."/>
            <person name="Culley D."/>
            <person name="Daum C."/>
            <person name="Ezra D."/>
            <person name="Gonzalez J."/>
            <person name="Henrissat B."/>
            <person name="Kuo A."/>
            <person name="Liang C."/>
            <person name="Lipzen A."/>
            <person name="Lutzoni F."/>
            <person name="Magnuson J."/>
            <person name="Mondo S."/>
            <person name="Nolan M."/>
            <person name="Ohm R."/>
            <person name="Pangilinan J."/>
            <person name="Park H.-J."/>
            <person name="Ramirez L."/>
            <person name="Alfaro M."/>
            <person name="Sun H."/>
            <person name="Tritt A."/>
            <person name="Yoshinaga Y."/>
            <person name="Zwiers L.-H."/>
            <person name="Turgeon B."/>
            <person name="Goodwin S."/>
            <person name="Spatafora J."/>
            <person name="Crous P."/>
            <person name="Grigoriev I."/>
        </authorList>
    </citation>
    <scope>NUCLEOTIDE SEQUENCE</scope>
    <source>
        <strain evidence="4">CBS 107.79</strain>
    </source>
</reference>
<evidence type="ECO:0000256" key="2">
    <source>
        <dbReference type="SAM" id="MobiDB-lite"/>
    </source>
</evidence>
<sequence>MPKRKRAEPAGSSSPKPAADRALGRRKFNCAKRIDAAQKPLVAALRRADGLERKKHSRRKKTAQANNDEKALARIEAEYSCLKSLDLEKVAGMHLRKTIGKVKSLRESGCMPDNVLEVEKEQQDAALLNVKGRLFKVDGVRQVVDETIDDLKEIVGSHKVDAKVEKNEEAGRSNQTKKARTGNHEDALEQDGEEDSETFAALDALIAAPSSAEDDSEASLSDGHRPLSEEDAESQSEDGDEDDLSDNRDTISDSANTLAFHDFSTDEESDETSDSGTEHDDAVSDSDSPSIPLPKAKRKAADADLAPTKGSTFLPALSHPTYISGSESDASDVDAEVGQRKNRRGQRARQKIWEQKFKDKAKHVLKQERDHGWDAKRGAVGERGGRGGRGGRRGMVGRGPDKSGANEIPLGPPKKTKRDDAGALHPSWQAAKAAKEKKMDIKPMGKKVVFD</sequence>
<dbReference type="AlphaFoldDB" id="A0A6A5UYF8"/>
<dbReference type="GO" id="GO:0030490">
    <property type="term" value="P:maturation of SSU-rRNA"/>
    <property type="evidence" value="ECO:0007669"/>
    <property type="project" value="TreeGrafter"/>
</dbReference>
<protein>
    <submittedName>
        <fullName evidence="4">Bud-site selection protein</fullName>
    </submittedName>
</protein>
<evidence type="ECO:0000313" key="4">
    <source>
        <dbReference type="EMBL" id="KAF1970031.1"/>
    </source>
</evidence>
<feature type="region of interest" description="Disordered" evidence="2">
    <location>
        <begin position="47"/>
        <end position="67"/>
    </location>
</feature>
<dbReference type="Pfam" id="PF09073">
    <property type="entry name" value="BUD22"/>
    <property type="match status" value="1"/>
</dbReference>
<dbReference type="InterPro" id="IPR015158">
    <property type="entry name" value="Bud22_dom"/>
</dbReference>
<dbReference type="OrthoDB" id="3364872at2759"/>
<organism evidence="4 5">
    <name type="scientific">Bimuria novae-zelandiae CBS 107.79</name>
    <dbReference type="NCBI Taxonomy" id="1447943"/>
    <lineage>
        <taxon>Eukaryota</taxon>
        <taxon>Fungi</taxon>
        <taxon>Dikarya</taxon>
        <taxon>Ascomycota</taxon>
        <taxon>Pezizomycotina</taxon>
        <taxon>Dothideomycetes</taxon>
        <taxon>Pleosporomycetidae</taxon>
        <taxon>Pleosporales</taxon>
        <taxon>Massarineae</taxon>
        <taxon>Didymosphaeriaceae</taxon>
        <taxon>Bimuria</taxon>
    </lineage>
</organism>
<dbReference type="GO" id="GO:0030686">
    <property type="term" value="C:90S preribosome"/>
    <property type="evidence" value="ECO:0007669"/>
    <property type="project" value="TreeGrafter"/>
</dbReference>
<proteinExistence type="predicted"/>
<feature type="compositionally biased region" description="Basic and acidic residues" evidence="2">
    <location>
        <begin position="366"/>
        <end position="385"/>
    </location>
</feature>
<evidence type="ECO:0000259" key="3">
    <source>
        <dbReference type="Pfam" id="PF09073"/>
    </source>
</evidence>
<dbReference type="EMBL" id="ML976704">
    <property type="protein sequence ID" value="KAF1970031.1"/>
    <property type="molecule type" value="Genomic_DNA"/>
</dbReference>
<feature type="region of interest" description="Disordered" evidence="2">
    <location>
        <begin position="366"/>
        <end position="451"/>
    </location>
</feature>
<feature type="compositionally biased region" description="Acidic residues" evidence="2">
    <location>
        <begin position="188"/>
        <end position="197"/>
    </location>
</feature>
<keyword evidence="1" id="KW-0175">Coiled coil</keyword>
<feature type="region of interest" description="Disordered" evidence="2">
    <location>
        <begin position="155"/>
        <end position="350"/>
    </location>
</feature>
<dbReference type="GO" id="GO:0005634">
    <property type="term" value="C:nucleus"/>
    <property type="evidence" value="ECO:0007669"/>
    <property type="project" value="TreeGrafter"/>
</dbReference>
<keyword evidence="5" id="KW-1185">Reference proteome</keyword>
<gene>
    <name evidence="4" type="ORF">BU23DRAFT_591325</name>
</gene>
<evidence type="ECO:0000256" key="1">
    <source>
        <dbReference type="ARBA" id="ARBA00023054"/>
    </source>
</evidence>
<evidence type="ECO:0000313" key="5">
    <source>
        <dbReference type="Proteomes" id="UP000800036"/>
    </source>
</evidence>
<feature type="compositionally biased region" description="Basic and acidic residues" evidence="2">
    <location>
        <begin position="433"/>
        <end position="451"/>
    </location>
</feature>
<feature type="compositionally biased region" description="Basic residues" evidence="2">
    <location>
        <begin position="53"/>
        <end position="62"/>
    </location>
</feature>
<dbReference type="PANTHER" id="PTHR23325">
    <property type="entry name" value="SERUM RESPONSE FACTOR-BINDING"/>
    <property type="match status" value="1"/>
</dbReference>
<dbReference type="InterPro" id="IPR037393">
    <property type="entry name" value="Bud22/SRFB1"/>
</dbReference>
<feature type="domain" description="Bud22" evidence="3">
    <location>
        <begin position="36"/>
        <end position="451"/>
    </location>
</feature>